<dbReference type="EMBL" id="CP133787">
    <property type="protein sequence ID" value="WMX70518.1"/>
    <property type="molecule type" value="Genomic_DNA"/>
</dbReference>
<evidence type="ECO:0000313" key="1">
    <source>
        <dbReference type="EMBL" id="WMX70518.1"/>
    </source>
</evidence>
<name>A0AAX4AEM9_LACLC</name>
<gene>
    <name evidence="1" type="ORF">RF668_11535</name>
</gene>
<evidence type="ECO:0000313" key="2">
    <source>
        <dbReference type="Proteomes" id="UP001254658"/>
    </source>
</evidence>
<sequence length="49" mass="5561">MILINKLFGIIAFGGETANLAVFFISNLVEITALLQMSYRILSIYFHPR</sequence>
<reference evidence="1" key="2">
    <citation type="submission" date="2023-09" db="EMBL/GenBank/DDBJ databases">
        <authorList>
            <person name="Kim T.W."/>
        </authorList>
    </citation>
    <scope>NUCLEOTIDE SEQUENCE</scope>
    <source>
        <strain evidence="1">KCKM 0438</strain>
    </source>
</reference>
<dbReference type="AlphaFoldDB" id="A0AAX4AEM9"/>
<accession>A0AAX4AEM9</accession>
<dbReference type="RefSeq" id="WP_179297719.1">
    <property type="nucleotide sequence ID" value="NZ_CP070856.1"/>
</dbReference>
<organism evidence="1 2">
    <name type="scientific">Lactococcus lactis subsp. cremoris</name>
    <name type="common">Streptococcus cremoris</name>
    <dbReference type="NCBI Taxonomy" id="1359"/>
    <lineage>
        <taxon>Bacteria</taxon>
        <taxon>Bacillati</taxon>
        <taxon>Bacillota</taxon>
        <taxon>Bacilli</taxon>
        <taxon>Lactobacillales</taxon>
        <taxon>Streptococcaceae</taxon>
        <taxon>Lactococcus</taxon>
    </lineage>
</organism>
<protein>
    <submittedName>
        <fullName evidence="1">Uncharacterized protein</fullName>
    </submittedName>
</protein>
<reference evidence="1" key="1">
    <citation type="journal article" date="2022" name="Microbiol. Spectr.">
        <title>Optimizing Conditions in the Acid Tolerance Test for Potential Probiotics Using Response Surface Methodology.</title>
        <authorList>
            <person name="Ko H.I."/>
            <person name="Jeong C.H."/>
            <person name="Hong S.W."/>
            <person name="Eun J.B."/>
            <person name="Kim T.W."/>
        </authorList>
    </citation>
    <scope>NUCLEOTIDE SEQUENCE</scope>
    <source>
        <strain evidence="1">KCKM 0438</strain>
    </source>
</reference>
<dbReference type="Proteomes" id="UP001254658">
    <property type="component" value="Chromosome"/>
</dbReference>
<proteinExistence type="predicted"/>